<dbReference type="GO" id="GO:0006629">
    <property type="term" value="P:lipid metabolic process"/>
    <property type="evidence" value="ECO:0007669"/>
    <property type="project" value="InterPro"/>
</dbReference>
<dbReference type="OrthoDB" id="8673673at2"/>
<dbReference type="InterPro" id="IPR001711">
    <property type="entry name" value="PLipase_C_Pinositol-sp_Y"/>
</dbReference>
<organism evidence="2 5">
    <name type="scientific">Emcibacter nanhaiensis</name>
    <dbReference type="NCBI Taxonomy" id="1505037"/>
    <lineage>
        <taxon>Bacteria</taxon>
        <taxon>Pseudomonadati</taxon>
        <taxon>Pseudomonadota</taxon>
        <taxon>Alphaproteobacteria</taxon>
        <taxon>Emcibacterales</taxon>
        <taxon>Emcibacteraceae</taxon>
        <taxon>Emcibacter</taxon>
    </lineage>
</organism>
<evidence type="ECO:0000313" key="4">
    <source>
        <dbReference type="EMBL" id="TPD63819.1"/>
    </source>
</evidence>
<gene>
    <name evidence="3" type="ORF">FIV46_00300</name>
    <name evidence="4" type="ORF">FIV46_00355</name>
    <name evidence="2" type="ORF">FIV46_00365</name>
</gene>
<dbReference type="GO" id="GO:0008198">
    <property type="term" value="F:ferrous iron binding"/>
    <property type="evidence" value="ECO:0007669"/>
    <property type="project" value="InterPro"/>
</dbReference>
<feature type="domain" description="PI-PLC Y-box" evidence="1">
    <location>
        <begin position="248"/>
        <end position="273"/>
    </location>
</feature>
<dbReference type="Pfam" id="PF02900">
    <property type="entry name" value="LigB"/>
    <property type="match status" value="1"/>
</dbReference>
<keyword evidence="2" id="KW-0223">Dioxygenase</keyword>
<evidence type="ECO:0000313" key="2">
    <source>
        <dbReference type="EMBL" id="TPD62570.1"/>
    </source>
</evidence>
<proteinExistence type="predicted"/>
<dbReference type="PROSITE" id="PS50008">
    <property type="entry name" value="PIPLC_Y_DOMAIN"/>
    <property type="match status" value="1"/>
</dbReference>
<dbReference type="Gene3D" id="3.40.830.10">
    <property type="entry name" value="LigB-like"/>
    <property type="match status" value="1"/>
</dbReference>
<dbReference type="InterPro" id="IPR004183">
    <property type="entry name" value="Xdiol_dOase_suB"/>
</dbReference>
<dbReference type="EMBL" id="VFIY01000003">
    <property type="protein sequence ID" value="TPD63819.1"/>
    <property type="molecule type" value="Genomic_DNA"/>
</dbReference>
<dbReference type="EMBL" id="VFIY01000004">
    <property type="protein sequence ID" value="TPD62570.1"/>
    <property type="molecule type" value="Genomic_DNA"/>
</dbReference>
<evidence type="ECO:0000259" key="1">
    <source>
        <dbReference type="PROSITE" id="PS50008"/>
    </source>
</evidence>
<evidence type="ECO:0000313" key="5">
    <source>
        <dbReference type="Proteomes" id="UP000319148"/>
    </source>
</evidence>
<name>A0A501PPW4_9PROT</name>
<reference evidence="2" key="2">
    <citation type="submission" date="2019-06" db="EMBL/GenBank/DDBJ databases">
        <authorList>
            <person name="Zhao Z."/>
        </authorList>
    </citation>
    <scope>NUCLEOTIDE SEQUENCE</scope>
    <source>
        <strain evidence="2">MCCC 1A06723</strain>
    </source>
</reference>
<keyword evidence="5" id="KW-1185">Reference proteome</keyword>
<reference evidence="5" key="1">
    <citation type="submission" date="2019-06" db="EMBL/GenBank/DDBJ databases">
        <title>The complete genome of Emcibacter congregatus ZYLT.</title>
        <authorList>
            <person name="Zhao Z."/>
        </authorList>
    </citation>
    <scope>NUCLEOTIDE SEQUENCE [LARGE SCALE GENOMIC DNA]</scope>
    <source>
        <strain evidence="5">MCCC 1A06723</strain>
    </source>
</reference>
<dbReference type="GO" id="GO:0035556">
    <property type="term" value="P:intracellular signal transduction"/>
    <property type="evidence" value="ECO:0007669"/>
    <property type="project" value="InterPro"/>
</dbReference>
<accession>A0A501PPW4</accession>
<dbReference type="EMBL" id="VFIY01000003">
    <property type="protein sequence ID" value="TPD63809.1"/>
    <property type="molecule type" value="Genomic_DNA"/>
</dbReference>
<dbReference type="SUPFAM" id="SSF53213">
    <property type="entry name" value="LigB-like"/>
    <property type="match status" value="1"/>
</dbReference>
<protein>
    <submittedName>
        <fullName evidence="2">Protocatechuate 3,4-dioxygenase</fullName>
    </submittedName>
</protein>
<comment type="caution">
    <text evidence="2">The sequence shown here is derived from an EMBL/GenBank/DDBJ whole genome shotgun (WGS) entry which is preliminary data.</text>
</comment>
<keyword evidence="2" id="KW-0560">Oxidoreductase</keyword>
<dbReference type="RefSeq" id="WP_139937809.1">
    <property type="nucleotide sequence ID" value="NZ_VFIY01000003.1"/>
</dbReference>
<evidence type="ECO:0000313" key="3">
    <source>
        <dbReference type="EMBL" id="TPD63809.1"/>
    </source>
</evidence>
<dbReference type="Proteomes" id="UP000319148">
    <property type="component" value="Unassembled WGS sequence"/>
</dbReference>
<dbReference type="GO" id="GO:0004435">
    <property type="term" value="F:phosphatidylinositol-4,5-bisphosphate phospholipase C activity"/>
    <property type="evidence" value="ECO:0007669"/>
    <property type="project" value="InterPro"/>
</dbReference>
<sequence>MAELVGGFLMPHVPSIPTGGYGEEPWQKEASDKAFAHISKRVEELEADTVIIVGDDHYENFGPRCIPNCLIATGDVGVSAHAQTLGLTGDAIPNNEELAQHILETGYREGVDWAFAKSLDVDHSVAIPYHMSLKRLGVKAIPVYLNCVVAPLIRSRRAFEIGQSIGRAVESWDGVERVVVFGTGGISHWVGSPGMGFVNEEFDRKVLAMVEAGDIDGLIALPDEVILESAGNGALEIKNWLCAMGALPAGTTAETIAYEPIPTWITGCGFAELKPAA</sequence>
<dbReference type="AlphaFoldDB" id="A0A501PPW4"/>
<dbReference type="GO" id="GO:0016702">
    <property type="term" value="F:oxidoreductase activity, acting on single donors with incorporation of molecular oxygen, incorporation of two atoms of oxygen"/>
    <property type="evidence" value="ECO:0007669"/>
    <property type="project" value="UniProtKB-ARBA"/>
</dbReference>